<dbReference type="AlphaFoldDB" id="A0A9P7EDV0"/>
<feature type="region of interest" description="Disordered" evidence="1">
    <location>
        <begin position="1"/>
        <end position="28"/>
    </location>
</feature>
<comment type="caution">
    <text evidence="2">The sequence shown here is derived from an EMBL/GenBank/DDBJ whole genome shotgun (WGS) entry which is preliminary data.</text>
</comment>
<organism evidence="2 3">
    <name type="scientific">Suillus subaureus</name>
    <dbReference type="NCBI Taxonomy" id="48587"/>
    <lineage>
        <taxon>Eukaryota</taxon>
        <taxon>Fungi</taxon>
        <taxon>Dikarya</taxon>
        <taxon>Basidiomycota</taxon>
        <taxon>Agaricomycotina</taxon>
        <taxon>Agaricomycetes</taxon>
        <taxon>Agaricomycetidae</taxon>
        <taxon>Boletales</taxon>
        <taxon>Suillineae</taxon>
        <taxon>Suillaceae</taxon>
        <taxon>Suillus</taxon>
    </lineage>
</organism>
<evidence type="ECO:0000313" key="2">
    <source>
        <dbReference type="EMBL" id="KAG1818753.1"/>
    </source>
</evidence>
<protein>
    <submittedName>
        <fullName evidence="2">Uncharacterized protein</fullName>
    </submittedName>
</protein>
<gene>
    <name evidence="2" type="ORF">BJ212DRAFT_108677</name>
</gene>
<evidence type="ECO:0000313" key="3">
    <source>
        <dbReference type="Proteomes" id="UP000807769"/>
    </source>
</evidence>
<dbReference type="EMBL" id="JABBWG010000011">
    <property type="protein sequence ID" value="KAG1818753.1"/>
    <property type="molecule type" value="Genomic_DNA"/>
</dbReference>
<evidence type="ECO:0000256" key="1">
    <source>
        <dbReference type="SAM" id="MobiDB-lite"/>
    </source>
</evidence>
<dbReference type="OrthoDB" id="2685748at2759"/>
<reference evidence="2" key="1">
    <citation type="journal article" date="2020" name="New Phytol.">
        <title>Comparative genomics reveals dynamic genome evolution in host specialist ectomycorrhizal fungi.</title>
        <authorList>
            <person name="Lofgren L.A."/>
            <person name="Nguyen N.H."/>
            <person name="Vilgalys R."/>
            <person name="Ruytinx J."/>
            <person name="Liao H.L."/>
            <person name="Branco S."/>
            <person name="Kuo A."/>
            <person name="LaButti K."/>
            <person name="Lipzen A."/>
            <person name="Andreopoulos W."/>
            <person name="Pangilinan J."/>
            <person name="Riley R."/>
            <person name="Hundley H."/>
            <person name="Na H."/>
            <person name="Barry K."/>
            <person name="Grigoriev I.V."/>
            <person name="Stajich J.E."/>
            <person name="Kennedy P.G."/>
        </authorList>
    </citation>
    <scope>NUCLEOTIDE SEQUENCE</scope>
    <source>
        <strain evidence="2">MN1</strain>
    </source>
</reference>
<dbReference type="RefSeq" id="XP_041194625.1">
    <property type="nucleotide sequence ID" value="XM_041329012.1"/>
</dbReference>
<dbReference type="GeneID" id="64623029"/>
<proteinExistence type="predicted"/>
<keyword evidence="3" id="KW-1185">Reference proteome</keyword>
<name>A0A9P7EDV0_9AGAM</name>
<accession>A0A9P7EDV0</accession>
<sequence length="113" mass="12530">MSSSIVANLSQDADSSTASPPRGWSATFTNPKNVENMLKYSTGLEATLQLSDDRGSRYIFSSGKEYYIWNTVSQQGWRILNVQNREDLYNGIARGRGGLKLEELPDYGSDLDG</sequence>
<dbReference type="Proteomes" id="UP000807769">
    <property type="component" value="Unassembled WGS sequence"/>
</dbReference>
<feature type="compositionally biased region" description="Polar residues" evidence="1">
    <location>
        <begin position="1"/>
        <end position="19"/>
    </location>
</feature>